<comment type="pathway">
    <text evidence="2">Lipid metabolism.</text>
</comment>
<evidence type="ECO:0000256" key="6">
    <source>
        <dbReference type="ARBA" id="ARBA00022679"/>
    </source>
</evidence>
<comment type="caution">
    <text evidence="14">The sequence shown here is derived from an EMBL/GenBank/DDBJ whole genome shotgun (WGS) entry which is preliminary data.</text>
</comment>
<dbReference type="InterPro" id="IPR009721">
    <property type="entry name" value="O-acyltransferase_WSD1_C"/>
</dbReference>
<dbReference type="InterPro" id="IPR004255">
    <property type="entry name" value="O-acyltransferase_WSD1_N"/>
</dbReference>
<dbReference type="EC" id="2.3.1.20" evidence="4 11"/>
<proteinExistence type="inferred from homology"/>
<dbReference type="PANTHER" id="PTHR31650">
    <property type="entry name" value="O-ACYLTRANSFERASE (WSD1-LIKE) FAMILY PROTEIN"/>
    <property type="match status" value="1"/>
</dbReference>
<accession>A0ABY1N2U0</accession>
<keyword evidence="9 11" id="KW-0012">Acyltransferase</keyword>
<dbReference type="Proteomes" id="UP000315460">
    <property type="component" value="Unassembled WGS sequence"/>
</dbReference>
<feature type="domain" description="O-acyltransferase WSD1-like N-terminal" evidence="12">
    <location>
        <begin position="4"/>
        <end position="290"/>
    </location>
</feature>
<evidence type="ECO:0000256" key="8">
    <source>
        <dbReference type="ARBA" id="ARBA00023098"/>
    </source>
</evidence>
<dbReference type="PANTHER" id="PTHR31650:SF1">
    <property type="entry name" value="WAX ESTER SYNTHASE_DIACYLGLYCEROL ACYLTRANSFERASE 4-RELATED"/>
    <property type="match status" value="1"/>
</dbReference>
<evidence type="ECO:0000256" key="4">
    <source>
        <dbReference type="ARBA" id="ARBA00013244"/>
    </source>
</evidence>
<dbReference type="Pfam" id="PF06974">
    <property type="entry name" value="WS_DGAT_C"/>
    <property type="match status" value="1"/>
</dbReference>
<protein>
    <recommendedName>
        <fullName evidence="4 11">Diacylglycerol O-acyltransferase</fullName>
        <ecNumber evidence="4 11">2.3.1.20</ecNumber>
    </recommendedName>
</protein>
<evidence type="ECO:0000313" key="14">
    <source>
        <dbReference type="EMBL" id="SMO76557.1"/>
    </source>
</evidence>
<sequence>MERMTGFDASLLYMETAQQPLVVGGILFVDVSGLEVGYSFEWLRTELGRRIKELPELRRKIYDSPLNLGHPAWVEEYDLDITAHVRRVDVDHPGDDRAVFEMCGTLGSRPLDRSRPLWEMWVLERLAEPDTIVVYFRAHHAILDGANGADILRKFASAGQQPSARDLDMVRVEAGNANPIRLLAGGWWDFSVRRPLTLARLVPEVAALPFTLRRATAAKKKSDDPAPEATGTADATDDLVVVPRAAPFTAPRTRFNATITPHRAVWGASLDLGEISEIKDAFDVTVNDVFLAVMGGALRRYLRSHDDLPDKSLVAVVPVSTRDAEGSRGNNRVTVLFASLGTDIADPLERLRAISARTNRGKKQSKNGMRPDLIQDVATLAPARTLQMLMRIYGDFHLADLHPVVHNLVVSNIPGPRQGLDFLGCRVTHVYPLGPLMHGSGLSVTAMSMGGRLDVGINACEHLAPDPDLLATGIREAMARLLELTREAARSAAAGEG</sequence>
<evidence type="ECO:0000256" key="2">
    <source>
        <dbReference type="ARBA" id="ARBA00005189"/>
    </source>
</evidence>
<evidence type="ECO:0000256" key="10">
    <source>
        <dbReference type="ARBA" id="ARBA00048109"/>
    </source>
</evidence>
<dbReference type="InterPro" id="IPR014292">
    <property type="entry name" value="Acyl_transf_WS/DGAT"/>
</dbReference>
<evidence type="ECO:0000256" key="9">
    <source>
        <dbReference type="ARBA" id="ARBA00023315"/>
    </source>
</evidence>
<evidence type="ECO:0000256" key="3">
    <source>
        <dbReference type="ARBA" id="ARBA00009587"/>
    </source>
</evidence>
<evidence type="ECO:0000259" key="12">
    <source>
        <dbReference type="Pfam" id="PF03007"/>
    </source>
</evidence>
<dbReference type="NCBIfam" id="TIGR02946">
    <property type="entry name" value="acyl_WS_DGAT"/>
    <property type="match status" value="1"/>
</dbReference>
<evidence type="ECO:0000256" key="5">
    <source>
        <dbReference type="ARBA" id="ARBA00022516"/>
    </source>
</evidence>
<dbReference type="GO" id="GO:0016746">
    <property type="term" value="F:acyltransferase activity"/>
    <property type="evidence" value="ECO:0007669"/>
    <property type="project" value="UniProtKB-KW"/>
</dbReference>
<name>A0ABY1N2U0_9ACTN</name>
<dbReference type="RefSeq" id="WP_154830340.1">
    <property type="nucleotide sequence ID" value="NZ_BAAAQH010000008.1"/>
</dbReference>
<keyword evidence="8 11" id="KW-0443">Lipid metabolism</keyword>
<dbReference type="Pfam" id="PF03007">
    <property type="entry name" value="WS_DGAT_cat"/>
    <property type="match status" value="1"/>
</dbReference>
<comment type="pathway">
    <text evidence="1 11">Glycerolipid metabolism; triacylglycerol biosynthesis.</text>
</comment>
<evidence type="ECO:0000256" key="7">
    <source>
        <dbReference type="ARBA" id="ARBA00022798"/>
    </source>
</evidence>
<keyword evidence="6 11" id="KW-0808">Transferase</keyword>
<evidence type="ECO:0000256" key="11">
    <source>
        <dbReference type="RuleBase" id="RU361241"/>
    </source>
</evidence>
<comment type="catalytic activity">
    <reaction evidence="10 11">
        <text>an acyl-CoA + a 1,2-diacyl-sn-glycerol = a triacyl-sn-glycerol + CoA</text>
        <dbReference type="Rhea" id="RHEA:10868"/>
        <dbReference type="ChEBI" id="CHEBI:17815"/>
        <dbReference type="ChEBI" id="CHEBI:57287"/>
        <dbReference type="ChEBI" id="CHEBI:58342"/>
        <dbReference type="ChEBI" id="CHEBI:64615"/>
        <dbReference type="EC" id="2.3.1.20"/>
    </reaction>
</comment>
<keyword evidence="15" id="KW-1185">Reference proteome</keyword>
<keyword evidence="5 11" id="KW-0444">Lipid biosynthesis</keyword>
<feature type="domain" description="O-acyltransferase WSD1 C-terminal" evidence="13">
    <location>
        <begin position="331"/>
        <end position="481"/>
    </location>
</feature>
<evidence type="ECO:0000313" key="15">
    <source>
        <dbReference type="Proteomes" id="UP000315460"/>
    </source>
</evidence>
<reference evidence="14 15" key="1">
    <citation type="submission" date="2017-05" db="EMBL/GenBank/DDBJ databases">
        <authorList>
            <person name="Varghese N."/>
            <person name="Submissions S."/>
        </authorList>
    </citation>
    <scope>NUCLEOTIDE SEQUENCE [LARGE SCALE GENOMIC DNA]</scope>
    <source>
        <strain evidence="14 15">DSM 45139</strain>
    </source>
</reference>
<gene>
    <name evidence="14" type="ORF">SAMN06265174_105158</name>
</gene>
<evidence type="ECO:0000256" key="1">
    <source>
        <dbReference type="ARBA" id="ARBA00004771"/>
    </source>
</evidence>
<evidence type="ECO:0000259" key="13">
    <source>
        <dbReference type="Pfam" id="PF06974"/>
    </source>
</evidence>
<keyword evidence="7 11" id="KW-0319">Glycerol metabolism</keyword>
<organism evidence="14 15">
    <name type="scientific">Dietzia kunjamensis subsp. schimae</name>
    <dbReference type="NCBI Taxonomy" id="498198"/>
    <lineage>
        <taxon>Bacteria</taxon>
        <taxon>Bacillati</taxon>
        <taxon>Actinomycetota</taxon>
        <taxon>Actinomycetes</taxon>
        <taxon>Mycobacteriales</taxon>
        <taxon>Dietziaceae</taxon>
        <taxon>Dietzia</taxon>
    </lineage>
</organism>
<comment type="similarity">
    <text evidence="3 11">Belongs to the long-chain O-acyltransferase family.</text>
</comment>
<dbReference type="InterPro" id="IPR045034">
    <property type="entry name" value="O-acyltransferase_WSD1-like"/>
</dbReference>
<dbReference type="EMBL" id="FXTG01000005">
    <property type="protein sequence ID" value="SMO76557.1"/>
    <property type="molecule type" value="Genomic_DNA"/>
</dbReference>
<dbReference type="SUPFAM" id="SSF52777">
    <property type="entry name" value="CoA-dependent acyltransferases"/>
    <property type="match status" value="2"/>
</dbReference>